<name>A0ABP6VNA0_9PSEU</name>
<feature type="region of interest" description="Disordered" evidence="2">
    <location>
        <begin position="123"/>
        <end position="195"/>
    </location>
</feature>
<evidence type="ECO:0000313" key="3">
    <source>
        <dbReference type="EMBL" id="GAA3537805.1"/>
    </source>
</evidence>
<dbReference type="InterPro" id="IPR004401">
    <property type="entry name" value="YbaB/EbfC"/>
</dbReference>
<dbReference type="SUPFAM" id="SSF82607">
    <property type="entry name" value="YbaB-like"/>
    <property type="match status" value="1"/>
</dbReference>
<sequence length="195" mass="21078">MSAEMDRLVAEFDKFQAKIKQAETQFAQVGEMQQELSDLEAEATSPDRAITVVAGPSGSIKDIRLTADALRLAPQQLASTILQTLHRAVAESARRQAGIVDAHVGEAFGIDVSEQVLEAQAEALGTTSEELSAQLPPEPANAEFDHNDVLRREAAEAAAPPPAPPARPRARRPDPDPDDDGYFQDQNLFGRGDQR</sequence>
<reference evidence="4" key="1">
    <citation type="journal article" date="2019" name="Int. J. Syst. Evol. Microbiol.">
        <title>The Global Catalogue of Microorganisms (GCM) 10K type strain sequencing project: providing services to taxonomists for standard genome sequencing and annotation.</title>
        <authorList>
            <consortium name="The Broad Institute Genomics Platform"/>
            <consortium name="The Broad Institute Genome Sequencing Center for Infectious Disease"/>
            <person name="Wu L."/>
            <person name="Ma J."/>
        </authorList>
    </citation>
    <scope>NUCLEOTIDE SEQUENCE [LARGE SCALE GENOMIC DNA]</scope>
    <source>
        <strain evidence="4">JCM 16898</strain>
    </source>
</reference>
<dbReference type="InterPro" id="IPR036894">
    <property type="entry name" value="YbaB-like_sf"/>
</dbReference>
<evidence type="ECO:0008006" key="5">
    <source>
        <dbReference type="Google" id="ProtNLM"/>
    </source>
</evidence>
<protein>
    <recommendedName>
        <fullName evidence="5">YbaB/EbfC DNA-binding family protein</fullName>
    </recommendedName>
</protein>
<dbReference type="Pfam" id="PF02575">
    <property type="entry name" value="YbaB_DNA_bd"/>
    <property type="match status" value="1"/>
</dbReference>
<feature type="coiled-coil region" evidence="1">
    <location>
        <begin position="5"/>
        <end position="42"/>
    </location>
</feature>
<keyword evidence="4" id="KW-1185">Reference proteome</keyword>
<gene>
    <name evidence="3" type="ORF">GCM10022222_21790</name>
</gene>
<evidence type="ECO:0000256" key="1">
    <source>
        <dbReference type="SAM" id="Coils"/>
    </source>
</evidence>
<dbReference type="Proteomes" id="UP001500689">
    <property type="component" value="Unassembled WGS sequence"/>
</dbReference>
<proteinExistence type="predicted"/>
<comment type="caution">
    <text evidence="3">The sequence shown here is derived from an EMBL/GenBank/DDBJ whole genome shotgun (WGS) entry which is preliminary data.</text>
</comment>
<accession>A0ABP6VNA0</accession>
<feature type="compositionally biased region" description="Basic and acidic residues" evidence="2">
    <location>
        <begin position="143"/>
        <end position="155"/>
    </location>
</feature>
<organism evidence="3 4">
    <name type="scientific">Amycolatopsis ultiminotia</name>
    <dbReference type="NCBI Taxonomy" id="543629"/>
    <lineage>
        <taxon>Bacteria</taxon>
        <taxon>Bacillati</taxon>
        <taxon>Actinomycetota</taxon>
        <taxon>Actinomycetes</taxon>
        <taxon>Pseudonocardiales</taxon>
        <taxon>Pseudonocardiaceae</taxon>
        <taxon>Amycolatopsis</taxon>
    </lineage>
</organism>
<dbReference type="Gene3D" id="3.30.1310.10">
    <property type="entry name" value="Nucleoid-associated protein YbaB-like domain"/>
    <property type="match status" value="1"/>
</dbReference>
<dbReference type="EMBL" id="BAAAZN010000004">
    <property type="protein sequence ID" value="GAA3537805.1"/>
    <property type="molecule type" value="Genomic_DNA"/>
</dbReference>
<evidence type="ECO:0000256" key="2">
    <source>
        <dbReference type="SAM" id="MobiDB-lite"/>
    </source>
</evidence>
<evidence type="ECO:0000313" key="4">
    <source>
        <dbReference type="Proteomes" id="UP001500689"/>
    </source>
</evidence>
<keyword evidence="1" id="KW-0175">Coiled coil</keyword>